<feature type="region of interest" description="Disordered" evidence="3">
    <location>
        <begin position="610"/>
        <end position="638"/>
    </location>
</feature>
<dbReference type="PANTHER" id="PTHR21590:SF4">
    <property type="entry name" value="UPF0606 PROTEIN KIAA1549"/>
    <property type="match status" value="1"/>
</dbReference>
<proteinExistence type="inferred from homology"/>
<protein>
    <recommendedName>
        <fullName evidence="2">Poly [ADP-ribose] polymerase</fullName>
        <shortName evidence="2">PARP</shortName>
        <ecNumber evidence="2">2.4.2.-</ecNumber>
    </recommendedName>
</protein>
<dbReference type="EC" id="2.4.2.-" evidence="2"/>
<feature type="region of interest" description="Disordered" evidence="3">
    <location>
        <begin position="2006"/>
        <end position="2076"/>
    </location>
</feature>
<dbReference type="Pfam" id="PF00644">
    <property type="entry name" value="PARP"/>
    <property type="match status" value="1"/>
</dbReference>
<dbReference type="GO" id="GO:0003950">
    <property type="term" value="F:NAD+ poly-ADP-ribosyltransferase activity"/>
    <property type="evidence" value="ECO:0007669"/>
    <property type="project" value="UniProtKB-UniRule"/>
</dbReference>
<feature type="compositionally biased region" description="Polar residues" evidence="3">
    <location>
        <begin position="3124"/>
        <end position="3139"/>
    </location>
</feature>
<dbReference type="Pfam" id="PF23466">
    <property type="entry name" value="WWE_4"/>
    <property type="match status" value="1"/>
</dbReference>
<keyword evidence="4" id="KW-0812">Transmembrane</keyword>
<keyword evidence="2" id="KW-0520">NAD</keyword>
<feature type="region of interest" description="Disordered" evidence="3">
    <location>
        <begin position="1591"/>
        <end position="1623"/>
    </location>
</feature>
<dbReference type="CDD" id="cd01439">
    <property type="entry name" value="TCCD_inducible_PARP_like"/>
    <property type="match status" value="1"/>
</dbReference>
<feature type="region of interest" description="Disordered" evidence="3">
    <location>
        <begin position="300"/>
        <end position="488"/>
    </location>
</feature>
<dbReference type="FunCoup" id="L9L233">
    <property type="interactions" value="498"/>
</dbReference>
<feature type="region of interest" description="Disordered" evidence="3">
    <location>
        <begin position="1794"/>
        <end position="1825"/>
    </location>
</feature>
<sequence length="3163" mass="343211">MADPEVCSFITKILCAHKGRMTLEALLGEIVLSEAQLCEVLEVAGPDRFVLLEEGRTTGVTRSVVAATRARVCRRKYCHGPCENLHLCKLNLVGRCHYSHSERNTCKYSHDILSEHNFRILKNHELSGLNQEELAVLLVQSDPFFLPEICKTYKGEGRKQICNQPPPCERLHICEHFTRGNCGYPNCLRSHNLMDRKVLAIMREHGLSPDIVQNIQDICNSKHSRRNPPGFRAPPPHHRAMPYRGRSKSRDRFFQDSREFFATGFVHAERTCTRSPDPVGHRASLDNGSVDDLTHKFTRLGSQESSQPSASAKATIPGGTGEVGASQKLLKNDSTEGSFCGKQGKDLLASDPPQVSTWKGPTSWPREPDTRRDREFSLDEAAARFPPGSVQTPEARKSTGTFSDRANTGGKSGSEDTQPVPLSSKNAIAVTTDRTAPRSSEYQATTGTGREIPSSRRQDAGKTVPQDLQSPDKMTDDSRPGGACVNDRYGAKTERSSLINAEPRWIGASTSVPDAPNVSTQVMKDITTMEKTDAVGFSLKTAIFGETDVSHSGSQGLKSPVLATPGESTAPARVSPLPQSFSPPSSRVSTTAWGAPAKNSVHVSVDPIRELTRRTPGSTQHSVSDVTRSTPSRRGEDDSKEICLDYLQKGCEPSGGCSKIHFHLPYRWQILIANTWTDIPSMENIERAYCDPNTHDSSVEDRNFNFQKMTCNFSRIRRISTPSSVTKPANTNFTTKWIWYWKNEDGKWIQYGEEHPEYLKISEHFKASMKNLKIEKIKMILNPELWNTFERRKSKMKKKDEKLLFHAAGRRQVESICVNNFDWVLHECHETKYGKGNYFAKDAIYSHKTCPYDIKNTVMLVARVLVGECIEGNMMFLRPPPPYDSCVDTRLNPSVFVIFQKDQIYPEYVIEYTEVDKDKTLPPLRAQITCEGAWLMSNRTKGPEPRVRSRAHRSTCTLSHDTHTPVNIQVLKNRGIFGLNEAQLRILLLQNDPCLLPEVCLLYNRGEALYGYCNLKDKCNKFHVCKSFVKGECKLQTCKKSHQLIQATALTLLQDQELNIPSLVNFQIISTYKHMKLHKMLENKDDSAASTERSQGLEKQGVKVAGAAEASSLVSVPAQSAKKPCSALQYPGQPVLQAGSARDSSEQLARGPTQTVLAMLLAPLPCVCAYDRALFNASFHSARLMFLQAVLAMLLAPLPCVCAYDRALFNASFHSARLMFLQDALTLEQQDLSLYSVELVLKGSTVPSAAHVALTETAPGPQPSRALRAISSPSATPFDTTFFNQGRQHTQSTADHSIFVANYVSVTSKEVATEDDEMDNFLPDTQWTTPQVVSPLQYLTVSPPGLPKETLEPVLTPSLPMVSFRVREVTAAWQHTMQQPVTHVEPPSHFHAFRSAFPTSEGILPTPSRNLVLYPTGTYSQLSSRTLPEMAASATGDAETLLLSSSSLGPQLLGPGITQQPFSPSGEISQLPEEFSATRTDGYPDATTAWSERVEEASSPRTPAPAAVARTALAFFTHSVLFSTTPELVSLSAHSADVSRNPFLPSNSGETSALPGNSGAPHEGDDTHVPSSVSSSRPYTWCVSCSVASPRPAPATSLMEKDVGSGDSAETLSPAVSEASSPSPLSSVVADFPEFEEEPQEFNTLFPSRPFLPLSSRPLGGSEMRVGISAEVDVGGVWPTQASPSHGHLSVPESLGPTFGSFSVTETQELPPSVTTVAFLVITSVLDSSFSVMAQEDTPSPVTRDPGLSSYSSAPWAQASPSDQRPASPSEHEPGSSLAFASSFFSTPPLGLSPFPSSSEAPASPSLTSSDLSASPSPSVPSPAEAVAASSVGSLQSAELAAPDLSGSAFAQPWPGSDLPVSTAALPPGSSEVSPRAHVPSESLTFAEAATVTLAGSEAHLTSAFTETTSDFAFSPLSREPTVTAWVPASSEHSLDLPTAGTPPTSWATAFYGATPVSAASSLFPTPTSPGDRVSAVGDGISGLPSFSGVVPASTALTPDVFLSSASSPVSQVSPSPLPTEPILEGPASTPADIPWSSSTVPGTSAGDAVDPASSDAASQNAQESSAAPPPPSLHPVTTLALEVTADAPALATARPPYVCDVTAPEAYLVTTVLARRAVQEYIITSIKDVLRMHFNRAVELKVYELFTDFTFLVTSGPFVYTAISVINVLVNSKLVRDQTPLILSVKPSFHVPESRFQVQTVLQFVPPSVDTGFCNFTQRIEKGLTTALFEARKHHQGTYNLTVQILNITVGSSRMAPRRGPVNIIFAVKSAQGFVNGSEVSELLRNLSVVEFSFYLGYPVLQIAELLLGVVEKQLQSEVFQAEMERKLAQLLSEVSTRRRMWRRATISAGNSVVQVVNVSRLEGDDNPVQLIYFVEDQDGERLSAAKSSDLINRIDLQRAAIILGYRIQGAIAQPVDRVKRPSPDSQSNNLWVIVGVVIPVLVVMVIVVILYWKLCRTDKLDFQPDTVANIQQRQKLQIPSVKGFDFAKQHLGQHNKDDILIIHEPAPLPGPMKDHTTPSENGDVPSPKAKIPSKNIRHRGRVSPSDADSTVSEESSERDAGEKTPGAVPDGKSHRAPQSGPPLPSSGKEQHSSASIFEHVDRISRSSEASRRVPSKIQLIAMQPIPAPPVQHSVVADRVAEANKINKEIQTALRHKSEIEHHRNKIRLRAKRRGHYEFPVVDDLSSGDTKERHRVYRRAQMQIDKILDPTASVPSVFIEPRKSSRIKRSPKPRRKHQVNGCPADAEKDRLITTDSDGTYKRPPGVHNSAYIGCPSDPDLPADVQTPSSAELGRYPVLPFPSSQYIPPQPSIEEARQTMHSLLDDAFALVAPSSQPSDTTDVQTPSSAELGRYPVLPFPSSQYIPPQPSIEEARQTMHSLLDDAFALVAPSSQPSDTTGAGPGVPGGLPVNSTPSREERRATQWGSFYSPAQMANNPCSRYEDYGMTPPSGPLPRPGFGPSLLQSSELAPPEPPQPQASAEAPFATRGIYPEEVPSVARPRPVGGTTDGKPGAGEPHVPRLDAAALIQSGSQIQHLTQVGLASRIGAQPVEVPPSRGGQYGGPGWPSYSEDEAGRREATHMLGHQEYSSSPLFQVPRTSGREPSAPPGNLPHRGLQGPGLGYPTSSTEDLQPGHSSASLIKAIREELLRLSQKQSTAQSFHS</sequence>
<gene>
    <name evidence="7" type="ORF">TREES_T100005112</name>
</gene>
<evidence type="ECO:0000256" key="4">
    <source>
        <dbReference type="SAM" id="Phobius"/>
    </source>
</evidence>
<dbReference type="InterPro" id="IPR012317">
    <property type="entry name" value="Poly(ADP-ribose)pol_cat_dom"/>
</dbReference>
<feature type="region of interest" description="Disordered" evidence="3">
    <location>
        <begin position="2505"/>
        <end position="2596"/>
    </location>
</feature>
<feature type="compositionally biased region" description="Low complexity" evidence="3">
    <location>
        <begin position="2006"/>
        <end position="2015"/>
    </location>
</feature>
<dbReference type="EMBL" id="KB320557">
    <property type="protein sequence ID" value="ELW68824.1"/>
    <property type="molecule type" value="Genomic_DNA"/>
</dbReference>
<comment type="similarity">
    <text evidence="1">Belongs to the ARTD/PARP family.</text>
</comment>
<feature type="compositionally biased region" description="Polar residues" evidence="3">
    <location>
        <begin position="432"/>
        <end position="448"/>
    </location>
</feature>
<dbReference type="Pfam" id="PF25261">
    <property type="entry name" value="zf-CCCH_PARP12"/>
    <property type="match status" value="1"/>
</dbReference>
<feature type="compositionally biased region" description="Polar residues" evidence="3">
    <location>
        <begin position="1749"/>
        <end position="1767"/>
    </location>
</feature>
<feature type="region of interest" description="Disordered" evidence="3">
    <location>
        <begin position="3049"/>
        <end position="3139"/>
    </location>
</feature>
<keyword evidence="4" id="KW-1133">Transmembrane helix</keyword>
<evidence type="ECO:0000313" key="8">
    <source>
        <dbReference type="Proteomes" id="UP000011518"/>
    </source>
</evidence>
<feature type="region of interest" description="Disordered" evidence="3">
    <location>
        <begin position="2724"/>
        <end position="2745"/>
    </location>
</feature>
<dbReference type="InterPro" id="IPR024606">
    <property type="entry name" value="KIAA1549"/>
</dbReference>
<feature type="compositionally biased region" description="Low complexity" evidence="3">
    <location>
        <begin position="2045"/>
        <end position="2067"/>
    </location>
</feature>
<feature type="region of interest" description="Disordered" evidence="3">
    <location>
        <begin position="549"/>
        <end position="592"/>
    </location>
</feature>
<feature type="region of interest" description="Disordered" evidence="3">
    <location>
        <begin position="271"/>
        <end position="290"/>
    </location>
</feature>
<keyword evidence="4" id="KW-0472">Membrane</keyword>
<dbReference type="PROSITE" id="PS51059">
    <property type="entry name" value="PARP_CATALYTIC"/>
    <property type="match status" value="1"/>
</dbReference>
<feature type="compositionally biased region" description="Polar residues" evidence="3">
    <location>
        <begin position="1544"/>
        <end position="1555"/>
    </location>
</feature>
<dbReference type="Gene3D" id="3.90.228.10">
    <property type="match status" value="1"/>
</dbReference>
<feature type="region of interest" description="Disordered" evidence="3">
    <location>
        <begin position="2891"/>
        <end position="3023"/>
    </location>
</feature>
<keyword evidence="2" id="KW-0328">Glycosyltransferase</keyword>
<feature type="domain" description="PARP catalytic" evidence="6">
    <location>
        <begin position="733"/>
        <end position="935"/>
    </location>
</feature>
<dbReference type="InterPro" id="IPR041360">
    <property type="entry name" value="ZAP_HTH"/>
</dbReference>
<feature type="transmembrane region" description="Helical" evidence="4">
    <location>
        <begin position="2150"/>
        <end position="2171"/>
    </location>
</feature>
<dbReference type="Pfam" id="PF18606">
    <property type="entry name" value="HTH_53"/>
    <property type="match status" value="1"/>
</dbReference>
<accession>L9L233</accession>
<dbReference type="eggNOG" id="ENOG502QT4E">
    <property type="taxonomic scope" value="Eukaryota"/>
</dbReference>
<dbReference type="InterPro" id="IPR004170">
    <property type="entry name" value="WWE_dom"/>
</dbReference>
<feature type="region of interest" description="Disordered" evidence="3">
    <location>
        <begin position="1542"/>
        <end position="1577"/>
    </location>
</feature>
<dbReference type="Pfam" id="PF12877">
    <property type="entry name" value="KIAA1549"/>
    <property type="match status" value="2"/>
</dbReference>
<evidence type="ECO:0000313" key="7">
    <source>
        <dbReference type="EMBL" id="ELW68824.1"/>
    </source>
</evidence>
<dbReference type="Proteomes" id="UP000011518">
    <property type="component" value="Unassembled WGS sequence"/>
</dbReference>
<feature type="transmembrane region" description="Helical" evidence="4">
    <location>
        <begin position="2432"/>
        <end position="2454"/>
    </location>
</feature>
<keyword evidence="8" id="KW-1185">Reference proteome</keyword>
<feature type="domain" description="WWE" evidence="5">
    <location>
        <begin position="724"/>
        <end position="802"/>
    </location>
</feature>
<feature type="region of interest" description="Disordered" evidence="3">
    <location>
        <begin position="1736"/>
        <end position="1780"/>
    </location>
</feature>
<dbReference type="InterPro" id="IPR057602">
    <property type="entry name" value="Zfn-CCCH_PARP12"/>
</dbReference>
<dbReference type="InterPro" id="IPR040954">
    <property type="entry name" value="Znf-CCCH_8"/>
</dbReference>
<feature type="compositionally biased region" description="Polar residues" evidence="3">
    <location>
        <begin position="2833"/>
        <end position="2848"/>
    </location>
</feature>
<reference evidence="8" key="2">
    <citation type="journal article" date="2013" name="Nat. Commun.">
        <title>Genome of the Chinese tree shrew.</title>
        <authorList>
            <person name="Fan Y."/>
            <person name="Huang Z.Y."/>
            <person name="Cao C.C."/>
            <person name="Chen C.S."/>
            <person name="Chen Y.X."/>
            <person name="Fan D.D."/>
            <person name="He J."/>
            <person name="Hou H.L."/>
            <person name="Hu L."/>
            <person name="Hu X.T."/>
            <person name="Jiang X.T."/>
            <person name="Lai R."/>
            <person name="Lang Y.S."/>
            <person name="Liang B."/>
            <person name="Liao S.G."/>
            <person name="Mu D."/>
            <person name="Ma Y.Y."/>
            <person name="Niu Y.Y."/>
            <person name="Sun X.Q."/>
            <person name="Xia J.Q."/>
            <person name="Xiao J."/>
            <person name="Xiong Z.Q."/>
            <person name="Xu L."/>
            <person name="Yang L."/>
            <person name="Zhang Y."/>
            <person name="Zhao W."/>
            <person name="Zhao X.D."/>
            <person name="Zheng Y.T."/>
            <person name="Zhou J.M."/>
            <person name="Zhu Y.B."/>
            <person name="Zhang G.J."/>
            <person name="Wang J."/>
            <person name="Yao Y.G."/>
        </authorList>
    </citation>
    <scope>NUCLEOTIDE SEQUENCE [LARGE SCALE GENOMIC DNA]</scope>
</reference>
<name>L9L233_TUPCH</name>
<feature type="compositionally biased region" description="Basic and acidic residues" evidence="3">
    <location>
        <begin position="366"/>
        <end position="377"/>
    </location>
</feature>
<dbReference type="SUPFAM" id="SSF56399">
    <property type="entry name" value="ADP-ribosylation"/>
    <property type="match status" value="1"/>
</dbReference>
<dbReference type="SMART" id="SM00356">
    <property type="entry name" value="ZnF_C3H1"/>
    <property type="match status" value="2"/>
</dbReference>
<dbReference type="Gene3D" id="1.10.10.10">
    <property type="entry name" value="Winged helix-like DNA-binding domain superfamily/Winged helix DNA-binding domain"/>
    <property type="match status" value="1"/>
</dbReference>
<dbReference type="GO" id="GO:0046872">
    <property type="term" value="F:metal ion binding"/>
    <property type="evidence" value="ECO:0007669"/>
    <property type="project" value="InterPro"/>
</dbReference>
<reference evidence="8" key="1">
    <citation type="submission" date="2012-07" db="EMBL/GenBank/DDBJ databases">
        <title>Genome of the Chinese tree shrew, a rising model animal genetically related to primates.</title>
        <authorList>
            <person name="Zhang G."/>
            <person name="Fan Y."/>
            <person name="Yao Y."/>
            <person name="Huang Z."/>
        </authorList>
    </citation>
    <scope>NUCLEOTIDE SEQUENCE [LARGE SCALE GENOMIC DNA]</scope>
</reference>
<keyword evidence="2" id="KW-0808">Transferase</keyword>
<evidence type="ECO:0000256" key="2">
    <source>
        <dbReference type="RuleBase" id="RU362114"/>
    </source>
</evidence>
<feature type="compositionally biased region" description="Low complexity" evidence="3">
    <location>
        <begin position="2961"/>
        <end position="2970"/>
    </location>
</feature>
<feature type="region of interest" description="Disordered" evidence="3">
    <location>
        <begin position="1860"/>
        <end position="1879"/>
    </location>
</feature>
<evidence type="ECO:0000256" key="1">
    <source>
        <dbReference type="ARBA" id="ARBA00024347"/>
    </source>
</evidence>
<feature type="region of interest" description="Disordered" evidence="3">
    <location>
        <begin position="2833"/>
        <end position="2868"/>
    </location>
</feature>
<dbReference type="Pfam" id="PF18633">
    <property type="entry name" value="zf-CCCH_8"/>
    <property type="match status" value="1"/>
</dbReference>
<dbReference type="InterPro" id="IPR000571">
    <property type="entry name" value="Znf_CCCH"/>
</dbReference>
<feature type="region of interest" description="Disordered" evidence="3">
    <location>
        <begin position="224"/>
        <end position="249"/>
    </location>
</feature>
<organism evidence="7 8">
    <name type="scientific">Tupaia chinensis</name>
    <name type="common">Chinese tree shrew</name>
    <name type="synonym">Tupaia belangeri chinensis</name>
    <dbReference type="NCBI Taxonomy" id="246437"/>
    <lineage>
        <taxon>Eukaryota</taxon>
        <taxon>Metazoa</taxon>
        <taxon>Chordata</taxon>
        <taxon>Craniata</taxon>
        <taxon>Vertebrata</taxon>
        <taxon>Euteleostomi</taxon>
        <taxon>Mammalia</taxon>
        <taxon>Eutheria</taxon>
        <taxon>Euarchontoglires</taxon>
        <taxon>Scandentia</taxon>
        <taxon>Tupaiidae</taxon>
        <taxon>Tupaia</taxon>
    </lineage>
</organism>
<feature type="compositionally biased region" description="Polar residues" evidence="3">
    <location>
        <begin position="415"/>
        <end position="426"/>
    </location>
</feature>
<feature type="compositionally biased region" description="Polar residues" evidence="3">
    <location>
        <begin position="300"/>
        <end position="312"/>
    </location>
</feature>
<feature type="compositionally biased region" description="Basic residues" evidence="3">
    <location>
        <begin position="2725"/>
        <end position="2739"/>
    </location>
</feature>
<feature type="compositionally biased region" description="Low complexity" evidence="3">
    <location>
        <begin position="575"/>
        <end position="586"/>
    </location>
</feature>
<feature type="compositionally biased region" description="Basic residues" evidence="3">
    <location>
        <begin position="235"/>
        <end position="247"/>
    </location>
</feature>
<evidence type="ECO:0000259" key="5">
    <source>
        <dbReference type="PROSITE" id="PS50918"/>
    </source>
</evidence>
<dbReference type="InParanoid" id="L9L233"/>
<dbReference type="PROSITE" id="PS50918">
    <property type="entry name" value="WWE"/>
    <property type="match status" value="1"/>
</dbReference>
<feature type="compositionally biased region" description="Low complexity" evidence="3">
    <location>
        <begin position="1612"/>
        <end position="1623"/>
    </location>
</feature>
<evidence type="ECO:0000256" key="3">
    <source>
        <dbReference type="SAM" id="MobiDB-lite"/>
    </source>
</evidence>
<evidence type="ECO:0000259" key="6">
    <source>
        <dbReference type="PROSITE" id="PS51059"/>
    </source>
</evidence>
<feature type="compositionally biased region" description="Polar residues" evidence="3">
    <location>
        <begin position="615"/>
        <end position="632"/>
    </location>
</feature>
<dbReference type="PANTHER" id="PTHR21590">
    <property type="entry name" value="SEA DOMAIN-CONTAINING PROTEIN"/>
    <property type="match status" value="1"/>
</dbReference>
<dbReference type="InterPro" id="IPR036388">
    <property type="entry name" value="WH-like_DNA-bd_sf"/>
</dbReference>